<gene>
    <name evidence="3" type="ORF">GCM10009575_077650</name>
</gene>
<keyword evidence="1" id="KW-0862">Zinc</keyword>
<sequence length="561" mass="61550">MRGLTEANLKMLAGPRSYERGLGYLDAVSGVEVGDGWVTASVHGTERYEVELTLDGPGGLSGECDCPYGMEGNFCKHLVALGLTVLAQRESLPRQRKAARDRAQDLDGWLSALSKDSLLALVRELITEDRQLRRRLELRAASARGDLAAVRARIRDLLDISPFAQYGYVEYADARAYADQAGQAVSAIGALTGSGRADDAVTLAREAMKLLADAVESVDDSDGWLGQVGADLADAHLEACRAARPDPGELARWLVGHALGDVDDGLTNIDPLDYEEILGDEGMAVLRKSAVEAWRGNRRGWAEKYLMERLAKAGGDVDAVIAMHAADLSPNGHTHLVIAHELDTARRPDEALRWAERGIQETRGTCDLAVIDTALVDYLCDRYAQADRLPDAVALRRDHFGARRTLLAYQQLRAAARAGDCWPAEREGALALLRADAEQQQHSRYCGPILIDVLLDDKDTDAAWQAATETGAHDQQWLTLADQARATRPADALGVYRRLAEPLTQQTGNATYEQLTSLLLSIRDCHRRLGTQDEFTTYLTALRADQKRKRNLMRLLDQHGL</sequence>
<evidence type="ECO:0000313" key="4">
    <source>
        <dbReference type="Proteomes" id="UP001500418"/>
    </source>
</evidence>
<evidence type="ECO:0000313" key="3">
    <source>
        <dbReference type="EMBL" id="GAA0952418.1"/>
    </source>
</evidence>
<dbReference type="PROSITE" id="PS50966">
    <property type="entry name" value="ZF_SWIM"/>
    <property type="match status" value="1"/>
</dbReference>
<accession>A0ABN1R608</accession>
<evidence type="ECO:0000259" key="2">
    <source>
        <dbReference type="PROSITE" id="PS50966"/>
    </source>
</evidence>
<dbReference type="Proteomes" id="UP001500418">
    <property type="component" value="Unassembled WGS sequence"/>
</dbReference>
<proteinExistence type="predicted"/>
<protein>
    <submittedName>
        <fullName evidence="3">SWIM zinc finger family protein</fullName>
    </submittedName>
</protein>
<dbReference type="InterPro" id="IPR007527">
    <property type="entry name" value="Znf_SWIM"/>
</dbReference>
<dbReference type="EMBL" id="BAAAID010000075">
    <property type="protein sequence ID" value="GAA0952418.1"/>
    <property type="molecule type" value="Genomic_DNA"/>
</dbReference>
<feature type="domain" description="SWIM-type" evidence="2">
    <location>
        <begin position="48"/>
        <end position="86"/>
    </location>
</feature>
<name>A0ABN1R608_9ACTN</name>
<organism evidence="3 4">
    <name type="scientific">Streptomyces rhizosphaericus</name>
    <dbReference type="NCBI Taxonomy" id="114699"/>
    <lineage>
        <taxon>Bacteria</taxon>
        <taxon>Bacillati</taxon>
        <taxon>Actinomycetota</taxon>
        <taxon>Actinomycetes</taxon>
        <taxon>Kitasatosporales</taxon>
        <taxon>Streptomycetaceae</taxon>
        <taxon>Streptomyces</taxon>
        <taxon>Streptomyces violaceusniger group</taxon>
    </lineage>
</organism>
<reference evidence="3 4" key="1">
    <citation type="journal article" date="2019" name="Int. J. Syst. Evol. Microbiol.">
        <title>The Global Catalogue of Microorganisms (GCM) 10K type strain sequencing project: providing services to taxonomists for standard genome sequencing and annotation.</title>
        <authorList>
            <consortium name="The Broad Institute Genomics Platform"/>
            <consortium name="The Broad Institute Genome Sequencing Center for Infectious Disease"/>
            <person name="Wu L."/>
            <person name="Ma J."/>
        </authorList>
    </citation>
    <scope>NUCLEOTIDE SEQUENCE [LARGE SCALE GENOMIC DNA]</scope>
    <source>
        <strain evidence="3 4">JCM 11444</strain>
    </source>
</reference>
<keyword evidence="1" id="KW-0479">Metal-binding</keyword>
<evidence type="ECO:0000256" key="1">
    <source>
        <dbReference type="PROSITE-ProRule" id="PRU00325"/>
    </source>
</evidence>
<keyword evidence="1" id="KW-0863">Zinc-finger</keyword>
<keyword evidence="4" id="KW-1185">Reference proteome</keyword>
<comment type="caution">
    <text evidence="3">The sequence shown here is derived from an EMBL/GenBank/DDBJ whole genome shotgun (WGS) entry which is preliminary data.</text>
</comment>